<name>A0A512H7I7_9PROT</name>
<keyword evidence="2" id="KW-1185">Reference proteome</keyword>
<dbReference type="Proteomes" id="UP000321567">
    <property type="component" value="Unassembled WGS sequence"/>
</dbReference>
<comment type="caution">
    <text evidence="1">The sequence shown here is derived from an EMBL/GenBank/DDBJ whole genome shotgun (WGS) entry which is preliminary data.</text>
</comment>
<gene>
    <name evidence="1" type="ORF">ROR02_15560</name>
</gene>
<protein>
    <submittedName>
        <fullName evidence="1">Uncharacterized protein</fullName>
    </submittedName>
</protein>
<dbReference type="EMBL" id="BJZO01000036">
    <property type="protein sequence ID" value="GEO81425.1"/>
    <property type="molecule type" value="Genomic_DNA"/>
</dbReference>
<evidence type="ECO:0000313" key="2">
    <source>
        <dbReference type="Proteomes" id="UP000321567"/>
    </source>
</evidence>
<sequence length="109" mass="12435">MDICKRYTRKVSVKNANGTSDLKCKCGSWIAHWEKYSEEEAVFCCVEGCLEEAEHGAHVVISKTGLNDPEKHFYIVPMCHKHNIQRGKEFVVNAETAFVWANKAKTCDR</sequence>
<dbReference type="AlphaFoldDB" id="A0A512H7I7"/>
<organism evidence="1 2">
    <name type="scientific">Pararhodospirillum oryzae</name>
    <dbReference type="NCBI Taxonomy" id="478448"/>
    <lineage>
        <taxon>Bacteria</taxon>
        <taxon>Pseudomonadati</taxon>
        <taxon>Pseudomonadota</taxon>
        <taxon>Alphaproteobacteria</taxon>
        <taxon>Rhodospirillales</taxon>
        <taxon>Rhodospirillaceae</taxon>
        <taxon>Pararhodospirillum</taxon>
    </lineage>
</organism>
<reference evidence="1 2" key="1">
    <citation type="submission" date="2019-07" db="EMBL/GenBank/DDBJ databases">
        <title>Whole genome shotgun sequence of Rhodospirillum oryzae NBRC 107573.</title>
        <authorList>
            <person name="Hosoyama A."/>
            <person name="Uohara A."/>
            <person name="Ohji S."/>
            <person name="Ichikawa N."/>
        </authorList>
    </citation>
    <scope>NUCLEOTIDE SEQUENCE [LARGE SCALE GENOMIC DNA]</scope>
    <source>
        <strain evidence="1 2">NBRC 107573</strain>
    </source>
</reference>
<evidence type="ECO:0000313" key="1">
    <source>
        <dbReference type="EMBL" id="GEO81425.1"/>
    </source>
</evidence>
<proteinExistence type="predicted"/>
<accession>A0A512H7I7</accession>